<dbReference type="Proteomes" id="UP000177521">
    <property type="component" value="Unassembled WGS sequence"/>
</dbReference>
<proteinExistence type="predicted"/>
<protein>
    <submittedName>
        <fullName evidence="1">Uncharacterized protein</fullName>
    </submittedName>
</protein>
<sequence length="62" mass="7996">MNTNFIQFFRNFFHHNLWRLRNIFWTPNFSWEKWQKTHRFSLPAFKTVPVRLNEQRCKRRLK</sequence>
<reference evidence="1 2" key="1">
    <citation type="journal article" date="2016" name="Nat. Commun.">
        <title>Thousands of microbial genomes shed light on interconnected biogeochemical processes in an aquifer system.</title>
        <authorList>
            <person name="Anantharaman K."/>
            <person name="Brown C.T."/>
            <person name="Hug L.A."/>
            <person name="Sharon I."/>
            <person name="Castelle C.J."/>
            <person name="Probst A.J."/>
            <person name="Thomas B.C."/>
            <person name="Singh A."/>
            <person name="Wilkins M.J."/>
            <person name="Karaoz U."/>
            <person name="Brodie E.L."/>
            <person name="Williams K.H."/>
            <person name="Hubbard S.S."/>
            <person name="Banfield J.F."/>
        </authorList>
    </citation>
    <scope>NUCLEOTIDE SEQUENCE [LARGE SCALE GENOMIC DNA]</scope>
</reference>
<gene>
    <name evidence="1" type="ORF">A2788_01645</name>
</gene>
<organism evidence="1 2">
    <name type="scientific">Candidatus Abawacabacteria bacterium RIFCSPHIGHO2_01_FULL_46_8</name>
    <dbReference type="NCBI Taxonomy" id="1817815"/>
    <lineage>
        <taxon>Bacteria</taxon>
        <taxon>Candidatus Abawacaibacteriota</taxon>
    </lineage>
</organism>
<comment type="caution">
    <text evidence="1">The sequence shown here is derived from an EMBL/GenBank/DDBJ whole genome shotgun (WGS) entry which is preliminary data.</text>
</comment>
<evidence type="ECO:0000313" key="2">
    <source>
        <dbReference type="Proteomes" id="UP000177521"/>
    </source>
</evidence>
<evidence type="ECO:0000313" key="1">
    <source>
        <dbReference type="EMBL" id="OGC82691.1"/>
    </source>
</evidence>
<dbReference type="AlphaFoldDB" id="A0A1F4XLZ0"/>
<dbReference type="EMBL" id="MEWS01000011">
    <property type="protein sequence ID" value="OGC82691.1"/>
    <property type="molecule type" value="Genomic_DNA"/>
</dbReference>
<name>A0A1F4XLZ0_9BACT</name>
<accession>A0A1F4XLZ0</accession>